<feature type="compositionally biased region" description="Polar residues" evidence="1">
    <location>
        <begin position="263"/>
        <end position="277"/>
    </location>
</feature>
<organism evidence="2 3">
    <name type="scientific">Neocucurbitaria cava</name>
    <dbReference type="NCBI Taxonomy" id="798079"/>
    <lineage>
        <taxon>Eukaryota</taxon>
        <taxon>Fungi</taxon>
        <taxon>Dikarya</taxon>
        <taxon>Ascomycota</taxon>
        <taxon>Pezizomycotina</taxon>
        <taxon>Dothideomycetes</taxon>
        <taxon>Pleosporomycetidae</taxon>
        <taxon>Pleosporales</taxon>
        <taxon>Pleosporineae</taxon>
        <taxon>Cucurbitariaceae</taxon>
        <taxon>Neocucurbitaria</taxon>
    </lineage>
</organism>
<dbReference type="EMBL" id="JAPEUY010000003">
    <property type="protein sequence ID" value="KAJ4375331.1"/>
    <property type="molecule type" value="Genomic_DNA"/>
</dbReference>
<dbReference type="Proteomes" id="UP001140560">
    <property type="component" value="Unassembled WGS sequence"/>
</dbReference>
<evidence type="ECO:0000313" key="2">
    <source>
        <dbReference type="EMBL" id="KAJ4375331.1"/>
    </source>
</evidence>
<evidence type="ECO:0000256" key="1">
    <source>
        <dbReference type="SAM" id="MobiDB-lite"/>
    </source>
</evidence>
<proteinExistence type="predicted"/>
<name>A0A9W8YEN5_9PLEO</name>
<comment type="caution">
    <text evidence="2">The sequence shown here is derived from an EMBL/GenBank/DDBJ whole genome shotgun (WGS) entry which is preliminary data.</text>
</comment>
<feature type="region of interest" description="Disordered" evidence="1">
    <location>
        <begin position="313"/>
        <end position="343"/>
    </location>
</feature>
<protein>
    <submittedName>
        <fullName evidence="2">Uncharacterized protein</fullName>
    </submittedName>
</protein>
<dbReference type="AlphaFoldDB" id="A0A9W8YEN5"/>
<keyword evidence="3" id="KW-1185">Reference proteome</keyword>
<feature type="region of interest" description="Disordered" evidence="1">
    <location>
        <begin position="249"/>
        <end position="277"/>
    </location>
</feature>
<gene>
    <name evidence="2" type="ORF">N0V83_002417</name>
</gene>
<dbReference type="OrthoDB" id="3779310at2759"/>
<sequence length="589" mass="64644">MDSRLIDVDPTSKPTEAELFEMETPKVGVSLSESLNAHSTTPPPLLEDCPSILSDYEDSGTKAEQVSLRSKLELATYEYAALEERHRTLQDQHGDLGRLASDYYDVIRGLSASEDQVASIEQLRAEAGQEGLRAKALEADVFRPVVQALRSLIEREGGLEVLQGQASEADMIRSKVDEVGGPQALSDLVSEVKLLRQKQQEHIELNCTIDELNEFRVKAAKYEKLEQAFNEISNKAQTYATSTSSLLRASQSSTTQKLMMPPTQGNQQQPRSTGISSTMSAPINPARASSIYATPMGDDPDRDLYEPRVPVTTQTQRTGSNTLPLGRPRPAATSVDNSSRRTTLKRKDHDEIPTYSAKRPRVDVGRTSTLVKTVLPGPSTKRLDLATDDWRLARALNMGYNRESSRGGHVQSPFAPRPLISGGMTAPVYSVSRTRGNGRLERYASLSPPISSLHLPGSPIIKTEIDEDERINFPAVPKLAVSLPIALWIGAADPQSISPSSALKTAGDIPSSLAKFLLGEFTKWINKGNNTVWSSMPLNRGACIIGYPRPCALLQEVQGVRTIVFLPLLDELRRGISWKDERYWVVGGC</sequence>
<feature type="compositionally biased region" description="Polar residues" evidence="1">
    <location>
        <begin position="313"/>
        <end position="323"/>
    </location>
</feature>
<reference evidence="2" key="1">
    <citation type="submission" date="2022-10" db="EMBL/GenBank/DDBJ databases">
        <title>Tapping the CABI collections for fungal endophytes: first genome assemblies for Collariella, Neodidymelliopsis, Ascochyta clinopodiicola, Didymella pomorum, Didymosphaeria variabile, Neocosmospora piperis and Neocucurbitaria cava.</title>
        <authorList>
            <person name="Hill R."/>
        </authorList>
    </citation>
    <scope>NUCLEOTIDE SEQUENCE</scope>
    <source>
        <strain evidence="2">IMI 356814</strain>
    </source>
</reference>
<evidence type="ECO:0000313" key="3">
    <source>
        <dbReference type="Proteomes" id="UP001140560"/>
    </source>
</evidence>
<accession>A0A9W8YEN5</accession>